<sequence length="204" mass="21540">MARAAARPPRAGACLRPAVARRRPALPLPVRLALGALLALARPALPALPTTLPVLFALPARTLCAAPADVPALVRVLRFPDFTPLTPADPVPATAGVPLPINTAGWMPRGLPDTEALAAPVRVTTLTPFPPLACTRIVAAQSAGASFQLRRRVFCSHGAPHSGSISRIYFRAIVLSYGQLLPGAIQMYLHHSSISAKCRIPVRQ</sequence>
<evidence type="ECO:0000313" key="2">
    <source>
        <dbReference type="Proteomes" id="UP000810207"/>
    </source>
</evidence>
<organism evidence="1 2">
    <name type="scientific">Paenibacillus xylanexedens</name>
    <dbReference type="NCBI Taxonomy" id="528191"/>
    <lineage>
        <taxon>Bacteria</taxon>
        <taxon>Bacillati</taxon>
        <taxon>Bacillota</taxon>
        <taxon>Bacilli</taxon>
        <taxon>Bacillales</taxon>
        <taxon>Paenibacillaceae</taxon>
        <taxon>Paenibacillus</taxon>
    </lineage>
</organism>
<protein>
    <submittedName>
        <fullName evidence="1">Uncharacterized protein</fullName>
    </submittedName>
</protein>
<gene>
    <name evidence="1" type="ORF">J2Z28_002995</name>
</gene>
<name>A0ABS4RUE5_PAEXY</name>
<accession>A0ABS4RUE5</accession>
<comment type="caution">
    <text evidence="1">The sequence shown here is derived from an EMBL/GenBank/DDBJ whole genome shotgun (WGS) entry which is preliminary data.</text>
</comment>
<evidence type="ECO:0000313" key="1">
    <source>
        <dbReference type="EMBL" id="MBP2246364.1"/>
    </source>
</evidence>
<reference evidence="1 2" key="1">
    <citation type="submission" date="2021-03" db="EMBL/GenBank/DDBJ databases">
        <title>Genomic Encyclopedia of Type Strains, Phase IV (KMG-IV): sequencing the most valuable type-strain genomes for metagenomic binning, comparative biology and taxonomic classification.</title>
        <authorList>
            <person name="Goeker M."/>
        </authorList>
    </citation>
    <scope>NUCLEOTIDE SEQUENCE [LARGE SCALE GENOMIC DNA]</scope>
    <source>
        <strain evidence="1 2">DSM 21292</strain>
    </source>
</reference>
<proteinExistence type="predicted"/>
<dbReference type="Proteomes" id="UP000810207">
    <property type="component" value="Unassembled WGS sequence"/>
</dbReference>
<keyword evidence="2" id="KW-1185">Reference proteome</keyword>
<dbReference type="EMBL" id="JAGIKV010000009">
    <property type="protein sequence ID" value="MBP2246364.1"/>
    <property type="molecule type" value="Genomic_DNA"/>
</dbReference>